<proteinExistence type="predicted"/>
<dbReference type="Proteomes" id="UP000199199">
    <property type="component" value="Unassembled WGS sequence"/>
</dbReference>
<dbReference type="OrthoDB" id="177829at2157"/>
<keyword evidence="1" id="KW-0812">Transmembrane</keyword>
<accession>A0A1I6SHY7</accession>
<gene>
    <name evidence="2" type="ORF">SAMN04488556_2676</name>
</gene>
<protein>
    <submittedName>
        <fullName evidence="2">Uncharacterized protein</fullName>
    </submittedName>
</protein>
<dbReference type="RefSeq" id="WP_092905103.1">
    <property type="nucleotide sequence ID" value="NZ_FOZS01000002.1"/>
</dbReference>
<keyword evidence="3" id="KW-1185">Reference proteome</keyword>
<evidence type="ECO:0000313" key="2">
    <source>
        <dbReference type="EMBL" id="SFS76358.1"/>
    </source>
</evidence>
<keyword evidence="1" id="KW-0472">Membrane</keyword>
<dbReference type="EMBL" id="FOZS01000002">
    <property type="protein sequence ID" value="SFS76358.1"/>
    <property type="molecule type" value="Genomic_DNA"/>
</dbReference>
<dbReference type="AlphaFoldDB" id="A0A1I6SHY7"/>
<reference evidence="3" key="1">
    <citation type="submission" date="2016-10" db="EMBL/GenBank/DDBJ databases">
        <authorList>
            <person name="Varghese N."/>
            <person name="Submissions S."/>
        </authorList>
    </citation>
    <scope>NUCLEOTIDE SEQUENCE [LARGE SCALE GENOMIC DNA]</scope>
    <source>
        <strain evidence="3">DSM 22427</strain>
    </source>
</reference>
<name>A0A1I6SHY7_9EURY</name>
<sequence>MLERADFVLATIPLLAVSGLAVRTLLGLVGIGTGMLAIPLAPVGYLAAFGVIVRELLWVSRPDGPVGRA</sequence>
<evidence type="ECO:0000256" key="1">
    <source>
        <dbReference type="SAM" id="Phobius"/>
    </source>
</evidence>
<organism evidence="2 3">
    <name type="scientific">Halostagnicola kamekurae</name>
    <dbReference type="NCBI Taxonomy" id="619731"/>
    <lineage>
        <taxon>Archaea</taxon>
        <taxon>Methanobacteriati</taxon>
        <taxon>Methanobacteriota</taxon>
        <taxon>Stenosarchaea group</taxon>
        <taxon>Halobacteria</taxon>
        <taxon>Halobacteriales</taxon>
        <taxon>Natrialbaceae</taxon>
        <taxon>Halostagnicola</taxon>
    </lineage>
</organism>
<feature type="transmembrane region" description="Helical" evidence="1">
    <location>
        <begin position="31"/>
        <end position="53"/>
    </location>
</feature>
<evidence type="ECO:0000313" key="3">
    <source>
        <dbReference type="Proteomes" id="UP000199199"/>
    </source>
</evidence>
<keyword evidence="1" id="KW-1133">Transmembrane helix</keyword>